<evidence type="ECO:0000313" key="1">
    <source>
        <dbReference type="EMBL" id="AKV67331.1"/>
    </source>
</evidence>
<name>A0A0K1S046_9CHRO</name>
<dbReference type="AlphaFoldDB" id="A0A0K1S046"/>
<dbReference type="Proteomes" id="UP000068167">
    <property type="component" value="Chromosome"/>
</dbReference>
<dbReference type="KEGG" id="mpk:VL20_2226"/>
<proteinExistence type="predicted"/>
<protein>
    <submittedName>
        <fullName evidence="1">Uncharacterized protein</fullName>
    </submittedName>
</protein>
<organism evidence="1 2">
    <name type="scientific">Microcystis panniformis FACHB-1757</name>
    <dbReference type="NCBI Taxonomy" id="1638788"/>
    <lineage>
        <taxon>Bacteria</taxon>
        <taxon>Bacillati</taxon>
        <taxon>Cyanobacteriota</taxon>
        <taxon>Cyanophyceae</taxon>
        <taxon>Oscillatoriophycideae</taxon>
        <taxon>Chroococcales</taxon>
        <taxon>Microcystaceae</taxon>
        <taxon>Microcystis</taxon>
    </lineage>
</organism>
<keyword evidence="2" id="KW-1185">Reference proteome</keyword>
<accession>A0A0K1S046</accession>
<dbReference type="EMBL" id="CP011339">
    <property type="protein sequence ID" value="AKV67331.1"/>
    <property type="molecule type" value="Genomic_DNA"/>
</dbReference>
<sequence>MFAAIISDEKLKLIIRAPRTNLIIKLVRYALANPPYWTVSANLVY</sequence>
<dbReference type="PATRIC" id="fig|1638788.3.peg.2240"/>
<gene>
    <name evidence="1" type="ORF">VL20_2226</name>
</gene>
<reference evidence="1 2" key="1">
    <citation type="journal article" date="2016" name="Stand. Genomic Sci.">
        <title>Complete genome sequence and genomic characterization of Microcystis panniformis FACHB 1757 by third-generation sequencing.</title>
        <authorList>
            <person name="Zhang J.Y."/>
            <person name="Guan R."/>
            <person name="Zhang H.J."/>
            <person name="Li H."/>
            <person name="Xiao P."/>
            <person name="Yu G.L."/>
            <person name="Du L."/>
            <person name="Cao D.M."/>
            <person name="Zhu B.C."/>
            <person name="Li R.H."/>
            <person name="Lu Z.H."/>
        </authorList>
    </citation>
    <scope>NUCLEOTIDE SEQUENCE [LARGE SCALE GENOMIC DNA]</scope>
    <source>
        <strain evidence="1 2">FACHB-1757</strain>
    </source>
</reference>
<evidence type="ECO:0000313" key="2">
    <source>
        <dbReference type="Proteomes" id="UP000068167"/>
    </source>
</evidence>